<organism evidence="1">
    <name type="scientific">Colletotrichum fructicola (strain Nara gc5)</name>
    <name type="common">Anthracnose fungus</name>
    <name type="synonym">Colletotrichum gloeosporioides (strain Nara gc5)</name>
    <dbReference type="NCBI Taxonomy" id="1213859"/>
    <lineage>
        <taxon>Eukaryota</taxon>
        <taxon>Fungi</taxon>
        <taxon>Dikarya</taxon>
        <taxon>Ascomycota</taxon>
        <taxon>Pezizomycotina</taxon>
        <taxon>Sordariomycetes</taxon>
        <taxon>Hypocreomycetidae</taxon>
        <taxon>Glomerellales</taxon>
        <taxon>Glomerellaceae</taxon>
        <taxon>Colletotrichum</taxon>
        <taxon>Colletotrichum gloeosporioides species complex</taxon>
    </lineage>
</organism>
<name>L2FS94_COLFN</name>
<dbReference type="EMBL" id="KB020869">
    <property type="protein sequence ID" value="ELA29222.1"/>
    <property type="molecule type" value="Genomic_DNA"/>
</dbReference>
<accession>L2FS94</accession>
<proteinExistence type="predicted"/>
<reference evidence="1" key="1">
    <citation type="submission" date="2012-08" db="EMBL/GenBank/DDBJ databases">
        <title>Genome analysis of Colletotrichum orbiculare and Colletotrichum fructicola.</title>
        <authorList>
            <person name="Gan P.H.P."/>
            <person name="Ikeda K."/>
            <person name="Irieda H."/>
            <person name="Narusaka M."/>
            <person name="O'Connell R.J."/>
            <person name="Narusaka Y."/>
            <person name="Takano Y."/>
            <person name="Kubo Y."/>
            <person name="Shirasu K."/>
        </authorList>
    </citation>
    <scope>NUCLEOTIDE SEQUENCE</scope>
    <source>
        <strain evidence="1">Nara gc5</strain>
    </source>
</reference>
<protein>
    <submittedName>
        <fullName evidence="1">Uncharacterized protein</fullName>
    </submittedName>
</protein>
<dbReference type="AlphaFoldDB" id="L2FS94"/>
<sequence length="701" mass="78741">MDPNAEQDNQPSGRYHATDWRNTITPIVTAIEKNDGFSYFKVTGPPSSGKMRQIASVASLATETLGKRPIFISVAGLVITWEDIFTNDRQEFFEAMDEAGTTIIVKLDGQRTLHSDFGQVVIREHIYHHFFEKTKGWACTLVVISSFGMHKGQALGRLAFESTDLGYTLAACEEAEAKLDLPFERFEAGTDIGQATIKLMQRAISEGETVTILSFATLENVVEAIITAHEVGWQVFYLSSPADLRNLQRQCRLIPQKTSMFVISDLTPGLTTCSVDLPNLRYIIATDRAWRFYFDDDHCQTMKDMVGLSRMELYHQIGYLRKTTDPRAVIYGDFDLSTALKTRPWRPEPASEDQTPFEFLYTFANMCSDMAMEDVAIEMPYQYDVLDHVHRMLTLMDILEEGTTPGAYKVKEGWPEKIADCLVGGDAELNVDFFSAAMLAQTFHGFENGALDEDETRVLIRLAAIMDVAMSWTADETSPPLIKFKGPAASFKDESLPLILDVCSGTTKELFPFGALWQMLGIWDTYRVKMVDFMSSKHGVNRLLTTVPVNDVVEINPGLAEEVYGLVLAIEKTLNMQTQTAFEGLPALSAEKVHHIEVILARSCLPHLAFFTQERENGAFDYRCVAADSHVTVDSRKPKPAWNWILEPEDYGKKFYLVYHHLKWADDGLYGAIHLPTAISTIALKEAVGNRSLEDLASRFP</sequence>
<evidence type="ECO:0000313" key="1">
    <source>
        <dbReference type="EMBL" id="ELA29222.1"/>
    </source>
</evidence>
<dbReference type="HOGENOM" id="CLU_370885_0_0_1"/>
<gene>
    <name evidence="1" type="ORF">CGGC5_1192</name>
</gene>